<evidence type="ECO:0000313" key="2">
    <source>
        <dbReference type="EMBL" id="KAF7208863.1"/>
    </source>
</evidence>
<evidence type="ECO:0000313" key="5">
    <source>
        <dbReference type="Proteomes" id="UP000694548"/>
    </source>
</evidence>
<dbReference type="PANTHER" id="PTHR22145">
    <property type="entry name" value="SI:CH211-266K22.6"/>
    <property type="match status" value="1"/>
</dbReference>
<dbReference type="Proteomes" id="UP000694548">
    <property type="component" value="Chromosome sgr10"/>
</dbReference>
<protein>
    <submittedName>
        <fullName evidence="3">Family with sequence similarity 217, member B</fullName>
    </submittedName>
    <submittedName>
        <fullName evidence="2">LOC107385972-like protein</fullName>
    </submittedName>
</protein>
<dbReference type="InterPro" id="IPR029266">
    <property type="entry name" value="FAM217"/>
</dbReference>
<sequence>MGSILQDVERLPPRDWEPEKRASISSSRPNAVGSNTMGRRPSQRNSLQPQLFPRQEGCPEKEPPRRKHKSNTQSSKSTPPPYSSQGASASCPTPSLGGRKEAAAPRPAPRWDRQRRGGRRDKHTAPSSSHRRPSSSTELLEVLQDSVEDSDTDMSESEKGLLASSCSPPQLDLRPEVIEDEDHSSHSHSIRGAAHGVFHYPDFLPPPFNLWSLSQLAVFYNTEGRAAPRPVGSLERYLERLLQLEWHQIQTVQEEIESLQVSEVTPGCHRSAAATGSCLSSPKSILQCQRAFPLTFLSSLASHSAFGCACTLCWIRCSTCSSSCCRSMHTSGRPSRLNPMPDRSRGHTSLPKRSYSESRVHSSDRTRPFQGLSSPSRTSSHLRRMQALGNIRNPVPSAPGRPHSTCRESRVHAAKVDVSTVGQFRRSGSEQRRGGVQRHQNRQDGSEFRKGRSDECRAAHAKNHKTKPKSVSAVRDHVPRSTCPPNSGQGRAKAVEFVA</sequence>
<keyword evidence="5" id="KW-1185">Reference proteome</keyword>
<dbReference type="OrthoDB" id="10027339at2759"/>
<reference evidence="2" key="4">
    <citation type="submission" date="2020-03" db="EMBL/GenBank/DDBJ databases">
        <title>Intra-Species Differences in Population Size shape Life History and Genome Evolution.</title>
        <authorList>
            <person name="Willemsen D."/>
            <person name="Cui R."/>
            <person name="Valenzano D.R."/>
        </authorList>
    </citation>
    <scope>NUCLEOTIDE SEQUENCE</scope>
    <source>
        <strain evidence="2">GRZ</strain>
        <tissue evidence="2">Whole</tissue>
    </source>
</reference>
<dbReference type="KEGG" id="nfu:107385972"/>
<evidence type="ECO:0000313" key="4">
    <source>
        <dbReference type="Ensembl" id="ENSNFUP00015033183.1"/>
    </source>
</evidence>
<feature type="compositionally biased region" description="Polar residues" evidence="1">
    <location>
        <begin position="71"/>
        <end position="93"/>
    </location>
</feature>
<reference evidence="4" key="1">
    <citation type="submission" date="2014-08" db="EMBL/GenBank/DDBJ databases">
        <authorList>
            <person name="Senf B."/>
            <person name="Petzold A."/>
            <person name="Downie B.R."/>
            <person name="Koch P."/>
            <person name="Platzer M."/>
        </authorList>
    </citation>
    <scope>NUCLEOTIDE SEQUENCE [LARGE SCALE GENOMIC DNA]</scope>
    <source>
        <strain evidence="4">GRZ</strain>
    </source>
</reference>
<feature type="compositionally biased region" description="Basic and acidic residues" evidence="1">
    <location>
        <begin position="98"/>
        <end position="115"/>
    </location>
</feature>
<accession>A0A1A8AVG0</accession>
<dbReference type="Bgee" id="ENSNFUG00015016250">
    <property type="expression patterns" value="Expressed in brain"/>
</dbReference>
<dbReference type="OMA" id="VTAIMDN"/>
<dbReference type="GeneTree" id="ENSGT00940000154543"/>
<feature type="region of interest" description="Disordered" evidence="1">
    <location>
        <begin position="1"/>
        <end position="171"/>
    </location>
</feature>
<dbReference type="GeneID" id="107385972"/>
<gene>
    <name evidence="3" type="primary">AL935272.2</name>
    <name evidence="4" type="synonym">LOC107385972</name>
    <name evidence="2" type="ORF">G4P62_010601</name>
</gene>
<dbReference type="PANTHER" id="PTHR22145:SF2">
    <property type="entry name" value="SI:CH211-266K22.6"/>
    <property type="match status" value="1"/>
</dbReference>
<dbReference type="Proteomes" id="UP000822369">
    <property type="component" value="Chromosome 14"/>
</dbReference>
<name>A0A1A8AVG0_NOTFU</name>
<dbReference type="Pfam" id="PF15344">
    <property type="entry name" value="FAM217"/>
    <property type="match status" value="1"/>
</dbReference>
<feature type="compositionally biased region" description="Basic and acidic residues" evidence="1">
    <location>
        <begin position="405"/>
        <end position="415"/>
    </location>
</feature>
<organism evidence="3">
    <name type="scientific">Nothobranchius furzeri</name>
    <name type="common">Turquoise killifish</name>
    <dbReference type="NCBI Taxonomy" id="105023"/>
    <lineage>
        <taxon>Eukaryota</taxon>
        <taxon>Metazoa</taxon>
        <taxon>Chordata</taxon>
        <taxon>Craniata</taxon>
        <taxon>Vertebrata</taxon>
        <taxon>Euteleostomi</taxon>
        <taxon>Actinopterygii</taxon>
        <taxon>Neopterygii</taxon>
        <taxon>Teleostei</taxon>
        <taxon>Neoteleostei</taxon>
        <taxon>Acanthomorphata</taxon>
        <taxon>Ovalentaria</taxon>
        <taxon>Atherinomorphae</taxon>
        <taxon>Cyprinodontiformes</taxon>
        <taxon>Nothobranchiidae</taxon>
        <taxon>Nothobranchius</taxon>
    </lineage>
</organism>
<feature type="region of interest" description="Disordered" evidence="1">
    <location>
        <begin position="328"/>
        <end position="499"/>
    </location>
</feature>
<dbReference type="EMBL" id="JAAVVJ010000014">
    <property type="protein sequence ID" value="KAF7208863.1"/>
    <property type="molecule type" value="Genomic_DNA"/>
</dbReference>
<feature type="compositionally biased region" description="Basic and acidic residues" evidence="1">
    <location>
        <begin position="354"/>
        <end position="367"/>
    </location>
</feature>
<feature type="compositionally biased region" description="Basic residues" evidence="1">
    <location>
        <begin position="459"/>
        <end position="468"/>
    </location>
</feature>
<evidence type="ECO:0000256" key="1">
    <source>
        <dbReference type="SAM" id="MobiDB-lite"/>
    </source>
</evidence>
<feature type="compositionally biased region" description="Basic and acidic residues" evidence="1">
    <location>
        <begin position="441"/>
        <end position="458"/>
    </location>
</feature>
<dbReference type="EMBL" id="HADY01020662">
    <property type="protein sequence ID" value="SBP59147.1"/>
    <property type="molecule type" value="Transcribed_RNA"/>
</dbReference>
<proteinExistence type="predicted"/>
<reference evidence="3" key="2">
    <citation type="submission" date="2016-05" db="EMBL/GenBank/DDBJ databases">
        <authorList>
            <person name="Lavstsen T."/>
            <person name="Jespersen J.S."/>
        </authorList>
    </citation>
    <scope>NUCLEOTIDE SEQUENCE</scope>
    <source>
        <tissue evidence="3">Brain</tissue>
    </source>
</reference>
<feature type="compositionally biased region" description="Acidic residues" evidence="1">
    <location>
        <begin position="146"/>
        <end position="155"/>
    </location>
</feature>
<reference evidence="4" key="5">
    <citation type="submission" date="2025-05" db="UniProtKB">
        <authorList>
            <consortium name="Ensembl"/>
        </authorList>
    </citation>
    <scope>IDENTIFICATION</scope>
</reference>
<dbReference type="AlphaFoldDB" id="A0A1A8AVG0"/>
<feature type="compositionally biased region" description="Basic and acidic residues" evidence="1">
    <location>
        <begin position="7"/>
        <end position="22"/>
    </location>
</feature>
<feature type="compositionally biased region" description="Polar residues" evidence="1">
    <location>
        <begin position="23"/>
        <end position="49"/>
    </location>
</feature>
<dbReference type="Ensembl" id="ENSNFUT00015034679.1">
    <property type="protein sequence ID" value="ENSNFUP00015033183.1"/>
    <property type="gene ID" value="ENSNFUG00015016250.1"/>
</dbReference>
<evidence type="ECO:0000313" key="3">
    <source>
        <dbReference type="EMBL" id="SBP59147.1"/>
    </source>
</evidence>
<reference evidence="3" key="3">
    <citation type="submission" date="2016-06" db="EMBL/GenBank/DDBJ databases">
        <title>The genome of a short-lived fish provides insights into sex chromosome evolution and the genetic control of aging.</title>
        <authorList>
            <person name="Reichwald K."/>
            <person name="Felder M."/>
            <person name="Petzold A."/>
            <person name="Koch P."/>
            <person name="Groth M."/>
            <person name="Platzer M."/>
        </authorList>
    </citation>
    <scope>NUCLEOTIDE SEQUENCE</scope>
    <source>
        <tissue evidence="3">Brain</tissue>
    </source>
</reference>